<keyword evidence="2" id="KW-1185">Reference proteome</keyword>
<proteinExistence type="predicted"/>
<dbReference type="Proteomes" id="UP001142489">
    <property type="component" value="Unassembled WGS sequence"/>
</dbReference>
<name>A0A9Q0XYN2_9SAUR</name>
<gene>
    <name evidence="1" type="ORF">JRQ81_016175</name>
</gene>
<organism evidence="1 2">
    <name type="scientific">Phrynocephalus forsythii</name>
    <dbReference type="NCBI Taxonomy" id="171643"/>
    <lineage>
        <taxon>Eukaryota</taxon>
        <taxon>Metazoa</taxon>
        <taxon>Chordata</taxon>
        <taxon>Craniata</taxon>
        <taxon>Vertebrata</taxon>
        <taxon>Euteleostomi</taxon>
        <taxon>Lepidosauria</taxon>
        <taxon>Squamata</taxon>
        <taxon>Bifurcata</taxon>
        <taxon>Unidentata</taxon>
        <taxon>Episquamata</taxon>
        <taxon>Toxicofera</taxon>
        <taxon>Iguania</taxon>
        <taxon>Acrodonta</taxon>
        <taxon>Agamidae</taxon>
        <taxon>Agaminae</taxon>
        <taxon>Phrynocephalus</taxon>
    </lineage>
</organism>
<dbReference type="InterPro" id="IPR036397">
    <property type="entry name" value="RNaseH_sf"/>
</dbReference>
<dbReference type="Gene3D" id="3.30.420.10">
    <property type="entry name" value="Ribonuclease H-like superfamily/Ribonuclease H"/>
    <property type="match status" value="1"/>
</dbReference>
<evidence type="ECO:0000313" key="1">
    <source>
        <dbReference type="EMBL" id="KAJ7330001.1"/>
    </source>
</evidence>
<sequence>MNSEVYRDICSAQIQPTSTELIRWCFTLQRNNDPKHYVEATQELFKVKWNVLQWPSQSPDLNQIKHTFHLVKAKLKAGRPKHKQRLKRAIIKAWQSITKEETRCFIMSMHSKPSTHCLQSILDIVSKMNNL</sequence>
<dbReference type="EMBL" id="JAPFRF010000006">
    <property type="protein sequence ID" value="KAJ7330001.1"/>
    <property type="molecule type" value="Genomic_DNA"/>
</dbReference>
<accession>A0A9Q0XYN2</accession>
<dbReference type="AlphaFoldDB" id="A0A9Q0XYN2"/>
<comment type="caution">
    <text evidence="1">The sequence shown here is derived from an EMBL/GenBank/DDBJ whole genome shotgun (WGS) entry which is preliminary data.</text>
</comment>
<evidence type="ECO:0000313" key="2">
    <source>
        <dbReference type="Proteomes" id="UP001142489"/>
    </source>
</evidence>
<dbReference type="OrthoDB" id="3263820at2759"/>
<reference evidence="1" key="1">
    <citation type="journal article" date="2023" name="DNA Res.">
        <title>Chromosome-level genome assembly of Phrynocephalus forsythii using third-generation DNA sequencing and Hi-C analysis.</title>
        <authorList>
            <person name="Qi Y."/>
            <person name="Zhao W."/>
            <person name="Zhao Y."/>
            <person name="Niu C."/>
            <person name="Cao S."/>
            <person name="Zhang Y."/>
        </authorList>
    </citation>
    <scope>NUCLEOTIDE SEQUENCE</scope>
    <source>
        <tissue evidence="1">Muscle</tissue>
    </source>
</reference>
<protein>
    <submittedName>
        <fullName evidence="1">Uncharacterized protein</fullName>
    </submittedName>
</protein>
<dbReference type="GO" id="GO:0003676">
    <property type="term" value="F:nucleic acid binding"/>
    <property type="evidence" value="ECO:0007669"/>
    <property type="project" value="InterPro"/>
</dbReference>